<evidence type="ECO:0000313" key="3">
    <source>
        <dbReference type="Proteomes" id="UP000675881"/>
    </source>
</evidence>
<reference evidence="2" key="1">
    <citation type="submission" date="2021-02" db="EMBL/GenBank/DDBJ databases">
        <authorList>
            <person name="Bekaert M."/>
        </authorList>
    </citation>
    <scope>NUCLEOTIDE SEQUENCE</scope>
    <source>
        <strain evidence="2">IoA-00</strain>
    </source>
</reference>
<sequence length="102" mass="12037">MKEEKSHVIMTTKKRERKNEKLYKIRGVEKGIFEIVKFNFTRIINIMDKYQGSYQNSDVEFHRLSNSIGSNIQKILQNVSSMQRMIAQIGTSQENQQLQNQL</sequence>
<proteinExistence type="predicted"/>
<name>A0A7R8CUF9_LEPSM</name>
<organism evidence="2 3">
    <name type="scientific">Lepeophtheirus salmonis</name>
    <name type="common">Salmon louse</name>
    <name type="synonym">Caligus salmonis</name>
    <dbReference type="NCBI Taxonomy" id="72036"/>
    <lineage>
        <taxon>Eukaryota</taxon>
        <taxon>Metazoa</taxon>
        <taxon>Ecdysozoa</taxon>
        <taxon>Arthropoda</taxon>
        <taxon>Crustacea</taxon>
        <taxon>Multicrustacea</taxon>
        <taxon>Hexanauplia</taxon>
        <taxon>Copepoda</taxon>
        <taxon>Siphonostomatoida</taxon>
        <taxon>Caligidae</taxon>
        <taxon>Lepeophtheirus</taxon>
    </lineage>
</organism>
<feature type="domain" description="Syntaxin N-terminal" evidence="1">
    <location>
        <begin position="64"/>
        <end position="102"/>
    </location>
</feature>
<dbReference type="GO" id="GO:0016020">
    <property type="term" value="C:membrane"/>
    <property type="evidence" value="ECO:0007669"/>
    <property type="project" value="InterPro"/>
</dbReference>
<dbReference type="AlphaFoldDB" id="A0A7R8CUF9"/>
<dbReference type="Pfam" id="PF14523">
    <property type="entry name" value="Syntaxin_2"/>
    <property type="match status" value="1"/>
</dbReference>
<protein>
    <submittedName>
        <fullName evidence="2">STX7</fullName>
    </submittedName>
</protein>
<evidence type="ECO:0000259" key="1">
    <source>
        <dbReference type="Pfam" id="PF14523"/>
    </source>
</evidence>
<evidence type="ECO:0000313" key="2">
    <source>
        <dbReference type="EMBL" id="CAF2884607.1"/>
    </source>
</evidence>
<dbReference type="InterPro" id="IPR006011">
    <property type="entry name" value="Syntaxin_N"/>
</dbReference>
<keyword evidence="3" id="KW-1185">Reference proteome</keyword>
<dbReference type="Gene3D" id="1.20.58.70">
    <property type="match status" value="1"/>
</dbReference>
<dbReference type="Proteomes" id="UP000675881">
    <property type="component" value="Chromosome 3"/>
</dbReference>
<accession>A0A7R8CUF9</accession>
<gene>
    <name evidence="2" type="ORF">LSAA_8007</name>
</gene>
<dbReference type="EMBL" id="HG994582">
    <property type="protein sequence ID" value="CAF2884607.1"/>
    <property type="molecule type" value="Genomic_DNA"/>
</dbReference>